<gene>
    <name evidence="1" type="ORF">S01H4_55070</name>
</gene>
<accession>X1EJ15</accession>
<dbReference type="EMBL" id="BART01031746">
    <property type="protein sequence ID" value="GAH17109.1"/>
    <property type="molecule type" value="Genomic_DNA"/>
</dbReference>
<sequence>MRQILQGHLLLKQNPNQFEKMLLHETNQIHNQRFDYKNNLTEMNKSILTIFSELSNLMQQPEQKPSQKIFQKTQPVDNPVSFEKRLKEQQSNFLNLAQPAKPKEIDFSDAGDVSTVLIPSVEDTNKQREEELRNIMKTYDNSSKNVSEWLGEASQKHIKIKEKTDVPLNPEIISKKVTFNITEKENNSISFLKKLKKKTIDKDKDFKDNNETTSNEYLPIIKEFLQTHKEILIAIKDLTKAIKGV</sequence>
<reference evidence="1" key="1">
    <citation type="journal article" date="2014" name="Front. Microbiol.">
        <title>High frequency of phylogenetically diverse reductive dehalogenase-homologous genes in deep subseafloor sedimentary metagenomes.</title>
        <authorList>
            <person name="Kawai M."/>
            <person name="Futagami T."/>
            <person name="Toyoda A."/>
            <person name="Takaki Y."/>
            <person name="Nishi S."/>
            <person name="Hori S."/>
            <person name="Arai W."/>
            <person name="Tsubouchi T."/>
            <person name="Morono Y."/>
            <person name="Uchiyama I."/>
            <person name="Ito T."/>
            <person name="Fujiyama A."/>
            <person name="Inagaki F."/>
            <person name="Takami H."/>
        </authorList>
    </citation>
    <scope>NUCLEOTIDE SEQUENCE</scope>
    <source>
        <strain evidence="1">Expedition CK06-06</strain>
    </source>
</reference>
<protein>
    <submittedName>
        <fullName evidence="1">Uncharacterized protein</fullName>
    </submittedName>
</protein>
<organism evidence="1">
    <name type="scientific">marine sediment metagenome</name>
    <dbReference type="NCBI Taxonomy" id="412755"/>
    <lineage>
        <taxon>unclassified sequences</taxon>
        <taxon>metagenomes</taxon>
        <taxon>ecological metagenomes</taxon>
    </lineage>
</organism>
<name>X1EJ15_9ZZZZ</name>
<comment type="caution">
    <text evidence="1">The sequence shown here is derived from an EMBL/GenBank/DDBJ whole genome shotgun (WGS) entry which is preliminary data.</text>
</comment>
<proteinExistence type="predicted"/>
<evidence type="ECO:0000313" key="1">
    <source>
        <dbReference type="EMBL" id="GAH17109.1"/>
    </source>
</evidence>
<dbReference type="AlphaFoldDB" id="X1EJ15"/>